<comment type="caution">
    <text evidence="4">The sequence shown here is derived from an EMBL/GenBank/DDBJ whole genome shotgun (WGS) entry which is preliminary data.</text>
</comment>
<evidence type="ECO:0000313" key="5">
    <source>
        <dbReference type="Proteomes" id="UP000606003"/>
    </source>
</evidence>
<evidence type="ECO:0000313" key="4">
    <source>
        <dbReference type="EMBL" id="MBD2724108.1"/>
    </source>
</evidence>
<feature type="compositionally biased region" description="Basic residues" evidence="2">
    <location>
        <begin position="471"/>
        <end position="487"/>
    </location>
</feature>
<proteinExistence type="predicted"/>
<keyword evidence="1" id="KW-0175">Coiled coil</keyword>
<keyword evidence="5" id="KW-1185">Reference proteome</keyword>
<organism evidence="4 5">
    <name type="scientific">Hymenobacter armeniacus</name>
    <dbReference type="NCBI Taxonomy" id="2771358"/>
    <lineage>
        <taxon>Bacteria</taxon>
        <taxon>Pseudomonadati</taxon>
        <taxon>Bacteroidota</taxon>
        <taxon>Cytophagia</taxon>
        <taxon>Cytophagales</taxon>
        <taxon>Hymenobacteraceae</taxon>
        <taxon>Hymenobacter</taxon>
    </lineage>
</organism>
<feature type="region of interest" description="Disordered" evidence="2">
    <location>
        <begin position="531"/>
        <end position="634"/>
    </location>
</feature>
<dbReference type="InterPro" id="IPR014982">
    <property type="entry name" value="GSCFA"/>
</dbReference>
<name>A0ABR8JYM0_9BACT</name>
<feature type="domain" description="GSCFA" evidence="3">
    <location>
        <begin position="20"/>
        <end position="256"/>
    </location>
</feature>
<feature type="coiled-coil region" evidence="1">
    <location>
        <begin position="295"/>
        <end position="322"/>
    </location>
</feature>
<feature type="compositionally biased region" description="Basic and acidic residues" evidence="2">
    <location>
        <begin position="377"/>
        <end position="410"/>
    </location>
</feature>
<dbReference type="Pfam" id="PF08885">
    <property type="entry name" value="GSCFA"/>
    <property type="match status" value="1"/>
</dbReference>
<feature type="compositionally biased region" description="Basic residues" evidence="2">
    <location>
        <begin position="605"/>
        <end position="615"/>
    </location>
</feature>
<dbReference type="EMBL" id="JACXAC010000006">
    <property type="protein sequence ID" value="MBD2724108.1"/>
    <property type="molecule type" value="Genomic_DNA"/>
</dbReference>
<evidence type="ECO:0000259" key="3">
    <source>
        <dbReference type="Pfam" id="PF08885"/>
    </source>
</evidence>
<feature type="region of interest" description="Disordered" evidence="2">
    <location>
        <begin position="326"/>
        <end position="487"/>
    </location>
</feature>
<feature type="compositionally biased region" description="Low complexity" evidence="2">
    <location>
        <begin position="729"/>
        <end position="745"/>
    </location>
</feature>
<reference evidence="4 5" key="1">
    <citation type="submission" date="2020-09" db="EMBL/GenBank/DDBJ databases">
        <authorList>
            <person name="Kim M.K."/>
        </authorList>
    </citation>
    <scope>NUCLEOTIDE SEQUENCE [LARGE SCALE GENOMIC DNA]</scope>
    <source>
        <strain evidence="4 5">BT189</strain>
    </source>
</reference>
<dbReference type="Proteomes" id="UP000606003">
    <property type="component" value="Unassembled WGS sequence"/>
</dbReference>
<feature type="compositionally biased region" description="Basic residues" evidence="2">
    <location>
        <begin position="826"/>
        <end position="840"/>
    </location>
</feature>
<evidence type="ECO:0000256" key="1">
    <source>
        <dbReference type="SAM" id="Coils"/>
    </source>
</evidence>
<feature type="compositionally biased region" description="Low complexity" evidence="2">
    <location>
        <begin position="770"/>
        <end position="825"/>
    </location>
</feature>
<protein>
    <submittedName>
        <fullName evidence="4">GSCFA domain-containing protein</fullName>
    </submittedName>
</protein>
<dbReference type="RefSeq" id="WP_190927533.1">
    <property type="nucleotide sequence ID" value="NZ_JACXAC010000006.1"/>
</dbReference>
<dbReference type="SUPFAM" id="SSF52266">
    <property type="entry name" value="SGNH hydrolase"/>
    <property type="match status" value="1"/>
</dbReference>
<sequence length="840" mass="89808">MFRTELPIAPATDQLSRTARVLTMGSCFADSIGSRLLANKVEALANPFGTVFQPLALAKLLRAAAGEDVDWQQHVVEARGRWQSYDLHGSVGADSPVELLQHIQELVRRTGEFLRSADVVLLTLGTAWAYRLRETGELVNNCHKQPADLFVRELLTPDDIINGLAETHAYLRRINPKLRFVLTVSPVRHLKDTLPLNAVSKSVLRVATHIVSDLLPGVAYFPAYELLVDDLRDYRFYAADMLHPSEVAEDYIWEKFARTYFDAEFGRFRKEWASVRQSLGHRPLHIGAPEHRQFLESTLQKLEQLSLRRVEVSEELRTVRTQLAALPEPRQPEPVAEVEDDEERIDIGADSAVSVVERPVDTTPVVAEEAAETLAASREEGRPPRMSPEEFRSQRNRSGRNERGRRDGRGKGQPAVPSEAEQYQAPAWVTEPQAEDAPGTETSFLPATPALEPAAAATEALAEATGQEPVKKKKRRSRGGAKRTARKHALRLAAELGQDNVPTAAAAPATGDMTGSEVPLEAPKVSVITKSVPVKRGGRRDEGGRVPRVPLFAAPQPAEILPTEESMRVDAELPTLPVATEASLPVPPDGATNAQPDGAPEHASRNSRNRKKKKPAQAAAEATQPGTALDAPNAVPAPTIAASVDQPLLAVAALPIDAPVAAAQTVAQAQENSPAPRRSSRSKSQAISGARAEKPAVDTPVVPVPDATQLRTQVAAGRMTGSAASLVEPTAKPSKAKPSPRTTPKVAAAEILSEAPKPVKKAPASRSKALKAATEATAASPAPAAALSATPPVAPKAKATRAKAATKPAPADTPATDTVPPASKPKAAKPKASKKPTKPA</sequence>
<feature type="region of interest" description="Disordered" evidence="2">
    <location>
        <begin position="664"/>
        <end position="840"/>
    </location>
</feature>
<feature type="compositionally biased region" description="Low complexity" evidence="2">
    <location>
        <begin position="697"/>
        <end position="708"/>
    </location>
</feature>
<feature type="compositionally biased region" description="Low complexity" evidence="2">
    <location>
        <begin position="445"/>
        <end position="465"/>
    </location>
</feature>
<evidence type="ECO:0000256" key="2">
    <source>
        <dbReference type="SAM" id="MobiDB-lite"/>
    </source>
</evidence>
<accession>A0ABR8JYM0</accession>
<gene>
    <name evidence="4" type="ORF">IC234_18420</name>
</gene>
<feature type="compositionally biased region" description="Low complexity" evidence="2">
    <location>
        <begin position="616"/>
        <end position="628"/>
    </location>
</feature>